<organism evidence="19 20">
    <name type="scientific">Rhodococcoides fascians</name>
    <name type="common">Rhodococcus fascians</name>
    <dbReference type="NCBI Taxonomy" id="1828"/>
    <lineage>
        <taxon>Bacteria</taxon>
        <taxon>Bacillati</taxon>
        <taxon>Actinomycetota</taxon>
        <taxon>Actinomycetes</taxon>
        <taxon>Mycobacteriales</taxon>
        <taxon>Nocardiaceae</taxon>
        <taxon>Rhodococcoides</taxon>
    </lineage>
</organism>
<evidence type="ECO:0000256" key="16">
    <source>
        <dbReference type="ARBA" id="ARBA00048914"/>
    </source>
</evidence>
<dbReference type="InterPro" id="IPR011601">
    <property type="entry name" value="MurB_C"/>
</dbReference>
<dbReference type="UniPathway" id="UPA00219"/>
<dbReference type="PANTHER" id="PTHR21071">
    <property type="entry name" value="UDP-N-ACETYLENOLPYRUVOYLGLUCOSAMINE REDUCTASE"/>
    <property type="match status" value="1"/>
</dbReference>
<dbReference type="Pfam" id="PF02873">
    <property type="entry name" value="MurB_C"/>
    <property type="match status" value="1"/>
</dbReference>
<evidence type="ECO:0000256" key="3">
    <source>
        <dbReference type="ARBA" id="ARBA00004496"/>
    </source>
</evidence>
<comment type="catalytic activity">
    <reaction evidence="16 17">
        <text>UDP-N-acetyl-alpha-D-muramate + NADP(+) = UDP-N-acetyl-3-O-(1-carboxyvinyl)-alpha-D-glucosamine + NADPH + H(+)</text>
        <dbReference type="Rhea" id="RHEA:12248"/>
        <dbReference type="ChEBI" id="CHEBI:15378"/>
        <dbReference type="ChEBI" id="CHEBI:57783"/>
        <dbReference type="ChEBI" id="CHEBI:58349"/>
        <dbReference type="ChEBI" id="CHEBI:68483"/>
        <dbReference type="ChEBI" id="CHEBI:70757"/>
        <dbReference type="EC" id="1.3.1.98"/>
    </reaction>
</comment>
<evidence type="ECO:0000313" key="19">
    <source>
        <dbReference type="EMBL" id="AMY21911.1"/>
    </source>
</evidence>
<dbReference type="HAMAP" id="MF_00037">
    <property type="entry name" value="MurB"/>
    <property type="match status" value="1"/>
</dbReference>
<keyword evidence="9 17" id="KW-0274">FAD</keyword>
<comment type="caution">
    <text evidence="17">Lacks conserved residue(s) required for the propagation of feature annotation.</text>
</comment>
<dbReference type="GO" id="GO:0071949">
    <property type="term" value="F:FAD binding"/>
    <property type="evidence" value="ECO:0007669"/>
    <property type="project" value="InterPro"/>
</dbReference>
<dbReference type="GO" id="GO:0008762">
    <property type="term" value="F:UDP-N-acetylmuramate dehydrogenase activity"/>
    <property type="evidence" value="ECO:0007669"/>
    <property type="project" value="UniProtKB-UniRule"/>
</dbReference>
<evidence type="ECO:0000256" key="10">
    <source>
        <dbReference type="ARBA" id="ARBA00022857"/>
    </source>
</evidence>
<evidence type="ECO:0000256" key="5">
    <source>
        <dbReference type="ARBA" id="ARBA00010485"/>
    </source>
</evidence>
<dbReference type="GO" id="GO:0051301">
    <property type="term" value="P:cell division"/>
    <property type="evidence" value="ECO:0007669"/>
    <property type="project" value="UniProtKB-KW"/>
</dbReference>
<dbReference type="GO" id="GO:0071555">
    <property type="term" value="P:cell wall organization"/>
    <property type="evidence" value="ECO:0007669"/>
    <property type="project" value="UniProtKB-KW"/>
</dbReference>
<evidence type="ECO:0000313" key="20">
    <source>
        <dbReference type="Proteomes" id="UP000076038"/>
    </source>
</evidence>
<dbReference type="NCBIfam" id="NF010478">
    <property type="entry name" value="PRK13903.1"/>
    <property type="match status" value="1"/>
</dbReference>
<evidence type="ECO:0000256" key="9">
    <source>
        <dbReference type="ARBA" id="ARBA00022827"/>
    </source>
</evidence>
<proteinExistence type="inferred from homology"/>
<dbReference type="InterPro" id="IPR016166">
    <property type="entry name" value="FAD-bd_PCMH"/>
</dbReference>
<comment type="similarity">
    <text evidence="5 17">Belongs to the MurB family.</text>
</comment>
<feature type="domain" description="FAD-binding PCMH-type" evidence="18">
    <location>
        <begin position="12"/>
        <end position="179"/>
    </location>
</feature>
<keyword evidence="20" id="KW-1185">Reference proteome</keyword>
<dbReference type="InterPro" id="IPR016167">
    <property type="entry name" value="FAD-bd_PCMH_sub1"/>
</dbReference>
<feature type="active site" evidence="17">
    <location>
        <position position="329"/>
    </location>
</feature>
<dbReference type="InterPro" id="IPR016169">
    <property type="entry name" value="FAD-bd_PCMH_sub2"/>
</dbReference>
<keyword evidence="8 17" id="KW-0285">Flavoprotein</keyword>
<dbReference type="GO" id="GO:0008360">
    <property type="term" value="P:regulation of cell shape"/>
    <property type="evidence" value="ECO:0007669"/>
    <property type="project" value="UniProtKB-KW"/>
</dbReference>
<keyword evidence="6 17" id="KW-0963">Cytoplasm</keyword>
<reference evidence="20" key="2">
    <citation type="submission" date="2016-04" db="EMBL/GenBank/DDBJ databases">
        <title>Complete Genome and Plasmid Sequences for Rhodococcus fascians D188 and Draft Sequences for Rhodococcus spp. Isolates PBTS 1 and PBTS 2.</title>
        <authorList>
            <person name="Stamer R."/>
            <person name="Vereecke D."/>
            <person name="Zhang Y."/>
            <person name="Schilkey F."/>
            <person name="Devitt N."/>
            <person name="Randall J."/>
        </authorList>
    </citation>
    <scope>NUCLEOTIDE SEQUENCE [LARGE SCALE GENOMIC DNA]</scope>
    <source>
        <strain evidence="20">PBTS2</strain>
    </source>
</reference>
<dbReference type="Pfam" id="PF01565">
    <property type="entry name" value="FAD_binding_4"/>
    <property type="match status" value="1"/>
</dbReference>
<dbReference type="KEGG" id="rhs:A3Q41_00591"/>
<dbReference type="AlphaFoldDB" id="A0A143QG80"/>
<reference evidence="19 20" key="1">
    <citation type="journal article" date="2016" name="Genome Announc.">
        <title>Complete Genome and Plasmid Sequences for Rhodococcus fascians D188 and Draft Sequences for Rhodococcus Isolates PBTS 1 and PBTS 2.</title>
        <authorList>
            <person name="Stamler R.A."/>
            <person name="Vereecke D."/>
            <person name="Zhang Y."/>
            <person name="Schilkey F."/>
            <person name="Devitt N."/>
            <person name="Randall J.J."/>
        </authorList>
    </citation>
    <scope>NUCLEOTIDE SEQUENCE [LARGE SCALE GENOMIC DNA]</scope>
    <source>
        <strain evidence="19 20">PBTS2</strain>
    </source>
</reference>
<dbReference type="Proteomes" id="UP000076038">
    <property type="component" value="Chromosome"/>
</dbReference>
<dbReference type="OrthoDB" id="9804753at2"/>
<evidence type="ECO:0000256" key="12">
    <source>
        <dbReference type="ARBA" id="ARBA00022984"/>
    </source>
</evidence>
<dbReference type="InterPro" id="IPR003170">
    <property type="entry name" value="MurB"/>
</dbReference>
<dbReference type="EC" id="1.3.1.98" evidence="17"/>
<comment type="pathway">
    <text evidence="4 17">Cell wall biogenesis; peptidoglycan biosynthesis.</text>
</comment>
<dbReference type="PATRIC" id="fig|1653479.3.peg.603"/>
<comment type="subcellular location">
    <subcellularLocation>
        <location evidence="3 17">Cytoplasm</location>
    </subcellularLocation>
</comment>
<feature type="active site" description="Proton donor" evidence="17">
    <location>
        <position position="234"/>
    </location>
</feature>
<evidence type="ECO:0000256" key="7">
    <source>
        <dbReference type="ARBA" id="ARBA00022618"/>
    </source>
</evidence>
<evidence type="ECO:0000256" key="8">
    <source>
        <dbReference type="ARBA" id="ARBA00022630"/>
    </source>
</evidence>
<dbReference type="RefSeq" id="WP_063216140.1">
    <property type="nucleotide sequence ID" value="NZ_CP015220.1"/>
</dbReference>
<gene>
    <name evidence="17 19" type="primary">murB</name>
    <name evidence="19" type="ORF">A3Q41_00591</name>
</gene>
<dbReference type="EMBL" id="CP015220">
    <property type="protein sequence ID" value="AMY21911.1"/>
    <property type="molecule type" value="Genomic_DNA"/>
</dbReference>
<evidence type="ECO:0000256" key="13">
    <source>
        <dbReference type="ARBA" id="ARBA00023002"/>
    </source>
</evidence>
<keyword evidence="12 17" id="KW-0573">Peptidoglycan synthesis</keyword>
<evidence type="ECO:0000256" key="17">
    <source>
        <dbReference type="HAMAP-Rule" id="MF_00037"/>
    </source>
</evidence>
<evidence type="ECO:0000256" key="2">
    <source>
        <dbReference type="ARBA" id="ARBA00003921"/>
    </source>
</evidence>
<keyword evidence="14 17" id="KW-0131">Cell cycle</keyword>
<dbReference type="PANTHER" id="PTHR21071:SF4">
    <property type="entry name" value="UDP-N-ACETYLENOLPYRUVOYLGLUCOSAMINE REDUCTASE"/>
    <property type="match status" value="1"/>
</dbReference>
<sequence length="338" mass="35602">MPTAISELTTIRVGGPAREFTVATNADELVSLVRDADRAGKDVLVIGGGSNLVVGDDGFDGRVVRVTGSRLEIDGERVTVDAGVEWDAVVQATIDAGLSGMEALSGIPGTTGATPIQNVGAYGASTSELLHSLTVYDRQTQETSVWTPEQCGFGTHRSSVFKRSSRYVILDVTFALKKTTESLPVRYAALSERLDVQIGDVVPVPDVRAAVLALRGERGMVLDAADHDTWSVGSFFLNPVLPEVPEQATHAPSFPDPAGTKIPAAWLIQNSGFPRGYGTEFGRGTAALSTKHVLAITNRGGATASDIMALAAHVRDGVREKFGVTLTPECDLVNCALG</sequence>
<dbReference type="Gene3D" id="3.90.78.10">
    <property type="entry name" value="UDP-N-acetylenolpyruvoylglucosamine reductase, C-terminal domain"/>
    <property type="match status" value="1"/>
</dbReference>
<evidence type="ECO:0000256" key="6">
    <source>
        <dbReference type="ARBA" id="ARBA00022490"/>
    </source>
</evidence>
<dbReference type="GO" id="GO:0009252">
    <property type="term" value="P:peptidoglycan biosynthetic process"/>
    <property type="evidence" value="ECO:0007669"/>
    <property type="project" value="UniProtKB-UniRule"/>
</dbReference>
<evidence type="ECO:0000259" key="18">
    <source>
        <dbReference type="PROSITE" id="PS51387"/>
    </source>
</evidence>
<accession>A0A143QG80</accession>
<dbReference type="InterPro" id="IPR036318">
    <property type="entry name" value="FAD-bd_PCMH-like_sf"/>
</dbReference>
<evidence type="ECO:0000256" key="1">
    <source>
        <dbReference type="ARBA" id="ARBA00001974"/>
    </source>
</evidence>
<evidence type="ECO:0000256" key="4">
    <source>
        <dbReference type="ARBA" id="ARBA00004752"/>
    </source>
</evidence>
<evidence type="ECO:0000256" key="14">
    <source>
        <dbReference type="ARBA" id="ARBA00023306"/>
    </source>
</evidence>
<dbReference type="SUPFAM" id="SSF56194">
    <property type="entry name" value="Uridine diphospho-N-Acetylenolpyruvylglucosamine reductase, MurB, C-terminal domain"/>
    <property type="match status" value="1"/>
</dbReference>
<keyword evidence="15 17" id="KW-0961">Cell wall biogenesis/degradation</keyword>
<evidence type="ECO:0000256" key="11">
    <source>
        <dbReference type="ARBA" id="ARBA00022960"/>
    </source>
</evidence>
<name>A0A143QG80_RHOFA</name>
<keyword evidence="10 17" id="KW-0521">NADP</keyword>
<keyword evidence="13 17" id="KW-0560">Oxidoreductase</keyword>
<protein>
    <recommendedName>
        <fullName evidence="17">UDP-N-acetylenolpyruvoylglucosamine reductase</fullName>
        <ecNumber evidence="17">1.3.1.98</ecNumber>
    </recommendedName>
    <alternativeName>
        <fullName evidence="17">UDP-N-acetylmuramate dehydrogenase</fullName>
    </alternativeName>
</protein>
<dbReference type="InterPro" id="IPR036635">
    <property type="entry name" value="MurB_C_sf"/>
</dbReference>
<evidence type="ECO:0000256" key="15">
    <source>
        <dbReference type="ARBA" id="ARBA00023316"/>
    </source>
</evidence>
<comment type="cofactor">
    <cofactor evidence="1 17">
        <name>FAD</name>
        <dbReference type="ChEBI" id="CHEBI:57692"/>
    </cofactor>
</comment>
<keyword evidence="11 17" id="KW-0133">Cell shape</keyword>
<dbReference type="Gene3D" id="3.30.43.10">
    <property type="entry name" value="Uridine Diphospho-n-acetylenolpyruvylglucosamine Reductase, domain 2"/>
    <property type="match status" value="1"/>
</dbReference>
<keyword evidence="7 17" id="KW-0132">Cell division</keyword>
<dbReference type="GO" id="GO:0005829">
    <property type="term" value="C:cytosol"/>
    <property type="evidence" value="ECO:0007669"/>
    <property type="project" value="TreeGrafter"/>
</dbReference>
<dbReference type="InterPro" id="IPR006094">
    <property type="entry name" value="Oxid_FAD_bind_N"/>
</dbReference>
<dbReference type="Gene3D" id="3.30.465.10">
    <property type="match status" value="1"/>
</dbReference>
<comment type="function">
    <text evidence="2 17">Cell wall formation.</text>
</comment>
<dbReference type="PROSITE" id="PS51387">
    <property type="entry name" value="FAD_PCMH"/>
    <property type="match status" value="1"/>
</dbReference>
<dbReference type="SUPFAM" id="SSF56176">
    <property type="entry name" value="FAD-binding/transporter-associated domain-like"/>
    <property type="match status" value="1"/>
</dbReference>